<dbReference type="Proteomes" id="UP000008908">
    <property type="component" value="Chromosome"/>
</dbReference>
<dbReference type="Pfam" id="PF12869">
    <property type="entry name" value="tRNA_anti-like"/>
    <property type="match status" value="1"/>
</dbReference>
<dbReference type="EMBL" id="CP002999">
    <property type="protein sequence ID" value="AEM71643.1"/>
    <property type="molecule type" value="Genomic_DNA"/>
</dbReference>
<accession>G2PQD7</accession>
<dbReference type="HOGENOM" id="CLU_142783_0_0_10"/>
<dbReference type="AlphaFoldDB" id="G2PQD7"/>
<reference evidence="1 2" key="2">
    <citation type="journal article" date="2012" name="Stand. Genomic Sci.">
        <title>Complete genome sequence of the facultatively anaerobic, appendaged bacterium Muricauda ruestringensis type strain (B1(T)).</title>
        <authorList>
            <person name="Huntemann M."/>
            <person name="Teshima H."/>
            <person name="Lapidus A."/>
            <person name="Nolan M."/>
            <person name="Lucas S."/>
            <person name="Hammon N."/>
            <person name="Deshpande S."/>
            <person name="Cheng J.F."/>
            <person name="Tapia R."/>
            <person name="Goodwin L.A."/>
            <person name="Pitluck S."/>
            <person name="Liolios K."/>
            <person name="Pagani I."/>
            <person name="Ivanova N."/>
            <person name="Mavromatis K."/>
            <person name="Mikhailova N."/>
            <person name="Pati A."/>
            <person name="Chen A."/>
            <person name="Palaniappan K."/>
            <person name="Land M."/>
            <person name="Hauser L."/>
            <person name="Pan C."/>
            <person name="Brambilla E.M."/>
            <person name="Rohde M."/>
            <person name="Spring S."/>
            <person name="Goker M."/>
            <person name="Detter J.C."/>
            <person name="Bristow J."/>
            <person name="Eisen J.A."/>
            <person name="Markowitz V."/>
            <person name="Hugenholtz P."/>
            <person name="Kyrpides N.C."/>
            <person name="Klenk H.P."/>
            <person name="Woyke T."/>
        </authorList>
    </citation>
    <scope>NUCLEOTIDE SEQUENCE [LARGE SCALE GENOMIC DNA]</scope>
    <source>
        <strain evidence="2">DSM 13258 / LMG 19739 / B1</strain>
    </source>
</reference>
<dbReference type="eggNOG" id="ENOG5033MGR">
    <property type="taxonomic scope" value="Bacteria"/>
</dbReference>
<dbReference type="InterPro" id="IPR024422">
    <property type="entry name" value="Protein_unknown_function_OB"/>
</dbReference>
<reference evidence="2" key="1">
    <citation type="submission" date="2011-08" db="EMBL/GenBank/DDBJ databases">
        <title>The complete genome of Muricauda ruestringensis DSM 13258.</title>
        <authorList>
            <person name="Lucas S."/>
            <person name="Han J."/>
            <person name="Lapidus A."/>
            <person name="Bruce D."/>
            <person name="Goodwin L."/>
            <person name="Pitluck S."/>
            <person name="Peters L."/>
            <person name="Kyrpides N."/>
            <person name="Mavromatis K."/>
            <person name="Ivanova N."/>
            <person name="Ovchinnikova G."/>
            <person name="Teshima H."/>
            <person name="Detter J.C."/>
            <person name="Tapia R."/>
            <person name="Han C."/>
            <person name="Land M."/>
            <person name="Hauser L."/>
            <person name="Markowitz V."/>
            <person name="Cheng J.-F."/>
            <person name="Hugenholtz P."/>
            <person name="Woyke T."/>
            <person name="Wu D."/>
            <person name="Spring S."/>
            <person name="Schroeder M."/>
            <person name="Brambilla E."/>
            <person name="Klenk H.-P."/>
            <person name="Eisen J.A."/>
        </authorList>
    </citation>
    <scope>NUCLEOTIDE SEQUENCE [LARGE SCALE GENOMIC DNA]</scope>
    <source>
        <strain evidence="2">DSM 13258 / LMG 19739 / B1</strain>
    </source>
</reference>
<dbReference type="OrthoDB" id="673558at2"/>
<evidence type="ECO:0000313" key="1">
    <source>
        <dbReference type="EMBL" id="AEM71643.1"/>
    </source>
</evidence>
<dbReference type="RefSeq" id="WP_014033924.1">
    <property type="nucleotide sequence ID" value="NC_015945.1"/>
</dbReference>
<evidence type="ECO:0008006" key="3">
    <source>
        <dbReference type="Google" id="ProtNLM"/>
    </source>
</evidence>
<dbReference type="KEGG" id="mrs:Murru_2608"/>
<protein>
    <recommendedName>
        <fullName evidence="3">tRNA_anti-like</fullName>
    </recommendedName>
</protein>
<keyword evidence="2" id="KW-1185">Reference proteome</keyword>
<name>G2PQD7_ALLRU</name>
<organism evidence="1 2">
    <name type="scientific">Allomuricauda ruestringensis (strain DSM 13258 / CIP 107369 / LMG 19739 / B1)</name>
    <name type="common">Muricauda ruestringensis</name>
    <dbReference type="NCBI Taxonomy" id="886377"/>
    <lineage>
        <taxon>Bacteria</taxon>
        <taxon>Pseudomonadati</taxon>
        <taxon>Bacteroidota</taxon>
        <taxon>Flavobacteriia</taxon>
        <taxon>Flavobacteriales</taxon>
        <taxon>Flavobacteriaceae</taxon>
        <taxon>Flagellimonas</taxon>
    </lineage>
</organism>
<evidence type="ECO:0000313" key="2">
    <source>
        <dbReference type="Proteomes" id="UP000008908"/>
    </source>
</evidence>
<gene>
    <name evidence="1" type="ordered locus">Murru_2608</name>
</gene>
<proteinExistence type="predicted"/>
<dbReference type="STRING" id="886377.Murru_2608"/>
<sequence length="145" mass="16093">MPKKIKFLVFATLFGVALLFGWGLLGTKKTNVMNTSAEVEITAQNLLSVFNDGNQELMNGLKTEQIVEVTGLVKETNLMNGRMTVLLKGNNDSPPYIICDMMPHQKKTVSQFKPNDSVKIKGIFKGYLKDAVFLDCIVTFSQAND</sequence>